<dbReference type="AlphaFoldDB" id="A0A845GL02"/>
<evidence type="ECO:0000313" key="2">
    <source>
        <dbReference type="EMBL" id="MYM94112.1"/>
    </source>
</evidence>
<dbReference type="EMBL" id="WWCX01000011">
    <property type="protein sequence ID" value="MYM94112.1"/>
    <property type="molecule type" value="Genomic_DNA"/>
</dbReference>
<protein>
    <recommendedName>
        <fullName evidence="4">Lipoprotein</fullName>
    </recommendedName>
</protein>
<sequence length="115" mass="12625">MKLSFTLCSLVVLIAVMGCSTRQPDDLGIKTGTITHVYPAGFEPVELAECRVPFTPEQIATGRYVQVQFTSYKLHRSIHVFVPSGRDFNNGDKVVVSDPYCIGSHKPEITGLAPK</sequence>
<feature type="chain" id="PRO_5032849097" description="Lipoprotein" evidence="1">
    <location>
        <begin position="25"/>
        <end position="115"/>
    </location>
</feature>
<dbReference type="PROSITE" id="PS51257">
    <property type="entry name" value="PROKAR_LIPOPROTEIN"/>
    <property type="match status" value="1"/>
</dbReference>
<keyword evidence="1" id="KW-0732">Signal</keyword>
<comment type="caution">
    <text evidence="2">The sequence shown here is derived from an EMBL/GenBank/DDBJ whole genome shotgun (WGS) entry which is preliminary data.</text>
</comment>
<name>A0A845GL02_9BURK</name>
<evidence type="ECO:0000313" key="3">
    <source>
        <dbReference type="Proteomes" id="UP000447355"/>
    </source>
</evidence>
<dbReference type="RefSeq" id="WP_161083307.1">
    <property type="nucleotide sequence ID" value="NZ_WWCX01000011.1"/>
</dbReference>
<accession>A0A845GL02</accession>
<dbReference type="Proteomes" id="UP000447355">
    <property type="component" value="Unassembled WGS sequence"/>
</dbReference>
<evidence type="ECO:0008006" key="4">
    <source>
        <dbReference type="Google" id="ProtNLM"/>
    </source>
</evidence>
<reference evidence="2" key="1">
    <citation type="submission" date="2019-12" db="EMBL/GenBank/DDBJ databases">
        <title>Novel species isolated from a subtropical stream in China.</title>
        <authorList>
            <person name="Lu H."/>
        </authorList>
    </citation>
    <scope>NUCLEOTIDE SEQUENCE [LARGE SCALE GENOMIC DNA]</scope>
    <source>
        <strain evidence="2">FT81W</strain>
    </source>
</reference>
<proteinExistence type="predicted"/>
<evidence type="ECO:0000256" key="1">
    <source>
        <dbReference type="SAM" id="SignalP"/>
    </source>
</evidence>
<gene>
    <name evidence="2" type="ORF">GTP90_09605</name>
</gene>
<feature type="signal peptide" evidence="1">
    <location>
        <begin position="1"/>
        <end position="24"/>
    </location>
</feature>
<organism evidence="2 3">
    <name type="scientific">Duganella vulcania</name>
    <dbReference type="NCBI Taxonomy" id="2692166"/>
    <lineage>
        <taxon>Bacteria</taxon>
        <taxon>Pseudomonadati</taxon>
        <taxon>Pseudomonadota</taxon>
        <taxon>Betaproteobacteria</taxon>
        <taxon>Burkholderiales</taxon>
        <taxon>Oxalobacteraceae</taxon>
        <taxon>Telluria group</taxon>
        <taxon>Duganella</taxon>
    </lineage>
</organism>